<dbReference type="InterPro" id="IPR002347">
    <property type="entry name" value="SDR_fam"/>
</dbReference>
<dbReference type="PANTHER" id="PTHR43976">
    <property type="entry name" value="SHORT CHAIN DEHYDROGENASE"/>
    <property type="match status" value="1"/>
</dbReference>
<sequence length="274" mass="28381">MKWFITGVSKGFGLAIAKAALARGDFVAGTVRSAADLKAFEALPGDTLGLIADVTDRASIDAAVAAAEKASGGIEVLVNNAGFGLIGAVEEASLEEIRTCFDVNVFGAISVLQAALPYMRARRSGHIINVTSVSGYAPWAGSGIYGATKFAMEGLGRTLAEEVEELGIGVTNLAPGGFRTNFAGSSLNIVTSKIDDYDGKAREAERTLAAHGGHEPGDPAKLAAAVLKIAGMKAPPLHLLLGADAVGYAEEEMAEIQKDLDQWRDLSLSTGFEA</sequence>
<name>A0A918QFQ2_9CAUL</name>
<keyword evidence="2" id="KW-0560">Oxidoreductase</keyword>
<organism evidence="4 5">
    <name type="scientific">Asticcacaulis endophyticus</name>
    <dbReference type="NCBI Taxonomy" id="1395890"/>
    <lineage>
        <taxon>Bacteria</taxon>
        <taxon>Pseudomonadati</taxon>
        <taxon>Pseudomonadota</taxon>
        <taxon>Alphaproteobacteria</taxon>
        <taxon>Caulobacterales</taxon>
        <taxon>Caulobacteraceae</taxon>
        <taxon>Asticcacaulis</taxon>
    </lineage>
</organism>
<evidence type="ECO:0000313" key="5">
    <source>
        <dbReference type="Proteomes" id="UP000662572"/>
    </source>
</evidence>
<comment type="similarity">
    <text evidence="1 3">Belongs to the short-chain dehydrogenases/reductases (SDR) family.</text>
</comment>
<dbReference type="PRINTS" id="PR00080">
    <property type="entry name" value="SDRFAMILY"/>
</dbReference>
<dbReference type="EMBL" id="BMZB01000006">
    <property type="protein sequence ID" value="GGZ42799.1"/>
    <property type="molecule type" value="Genomic_DNA"/>
</dbReference>
<dbReference type="PANTHER" id="PTHR43976:SF16">
    <property type="entry name" value="SHORT-CHAIN DEHYDROGENASE_REDUCTASE FAMILY PROTEIN"/>
    <property type="match status" value="1"/>
</dbReference>
<proteinExistence type="inferred from homology"/>
<dbReference type="CDD" id="cd05374">
    <property type="entry name" value="17beta-HSD-like_SDR_c"/>
    <property type="match status" value="1"/>
</dbReference>
<reference evidence="4" key="2">
    <citation type="submission" date="2020-09" db="EMBL/GenBank/DDBJ databases">
        <authorList>
            <person name="Sun Q."/>
            <person name="Kim S."/>
        </authorList>
    </citation>
    <scope>NUCLEOTIDE SEQUENCE</scope>
    <source>
        <strain evidence="4">KCTC 32296</strain>
    </source>
</reference>
<dbReference type="PROSITE" id="PS00061">
    <property type="entry name" value="ADH_SHORT"/>
    <property type="match status" value="1"/>
</dbReference>
<evidence type="ECO:0000256" key="2">
    <source>
        <dbReference type="ARBA" id="ARBA00023002"/>
    </source>
</evidence>
<dbReference type="InterPro" id="IPR036291">
    <property type="entry name" value="NAD(P)-bd_dom_sf"/>
</dbReference>
<dbReference type="AlphaFoldDB" id="A0A918QFQ2"/>
<dbReference type="GO" id="GO:0016491">
    <property type="term" value="F:oxidoreductase activity"/>
    <property type="evidence" value="ECO:0007669"/>
    <property type="project" value="UniProtKB-KW"/>
</dbReference>
<dbReference type="Pfam" id="PF00106">
    <property type="entry name" value="adh_short"/>
    <property type="match status" value="1"/>
</dbReference>
<dbReference type="Proteomes" id="UP000662572">
    <property type="component" value="Unassembled WGS sequence"/>
</dbReference>
<dbReference type="InterPro" id="IPR051911">
    <property type="entry name" value="SDR_oxidoreductase"/>
</dbReference>
<dbReference type="PRINTS" id="PR00081">
    <property type="entry name" value="GDHRDH"/>
</dbReference>
<evidence type="ECO:0000256" key="3">
    <source>
        <dbReference type="RuleBase" id="RU000363"/>
    </source>
</evidence>
<protein>
    <submittedName>
        <fullName evidence="4">Short-chain dehydrogenase/reductase</fullName>
    </submittedName>
</protein>
<keyword evidence="5" id="KW-1185">Reference proteome</keyword>
<comment type="caution">
    <text evidence="4">The sequence shown here is derived from an EMBL/GenBank/DDBJ whole genome shotgun (WGS) entry which is preliminary data.</text>
</comment>
<evidence type="ECO:0000256" key="1">
    <source>
        <dbReference type="ARBA" id="ARBA00006484"/>
    </source>
</evidence>
<dbReference type="RefSeq" id="WP_189488451.1">
    <property type="nucleotide sequence ID" value="NZ_BMZB01000006.1"/>
</dbReference>
<evidence type="ECO:0000313" key="4">
    <source>
        <dbReference type="EMBL" id="GGZ42799.1"/>
    </source>
</evidence>
<gene>
    <name evidence="4" type="ORF">GCM10011273_31860</name>
</gene>
<dbReference type="Gene3D" id="3.40.50.720">
    <property type="entry name" value="NAD(P)-binding Rossmann-like Domain"/>
    <property type="match status" value="1"/>
</dbReference>
<dbReference type="NCBIfam" id="NF004824">
    <property type="entry name" value="PRK06180.1"/>
    <property type="match status" value="1"/>
</dbReference>
<reference evidence="4" key="1">
    <citation type="journal article" date="2014" name="Int. J. Syst. Evol. Microbiol.">
        <title>Complete genome sequence of Corynebacterium casei LMG S-19264T (=DSM 44701T), isolated from a smear-ripened cheese.</title>
        <authorList>
            <consortium name="US DOE Joint Genome Institute (JGI-PGF)"/>
            <person name="Walter F."/>
            <person name="Albersmeier A."/>
            <person name="Kalinowski J."/>
            <person name="Ruckert C."/>
        </authorList>
    </citation>
    <scope>NUCLEOTIDE SEQUENCE</scope>
    <source>
        <strain evidence="4">KCTC 32296</strain>
    </source>
</reference>
<dbReference type="InterPro" id="IPR020904">
    <property type="entry name" value="Sc_DH/Rdtase_CS"/>
</dbReference>
<dbReference type="SUPFAM" id="SSF51735">
    <property type="entry name" value="NAD(P)-binding Rossmann-fold domains"/>
    <property type="match status" value="1"/>
</dbReference>
<accession>A0A918QFQ2</accession>